<sequence>MSKWDILTQEVCSKLFELSDGGIRWKVGKNTGQLAGSKDSGGYLQVDLRIRFNDPRLLVGVHQVVFMIDKGFVPDRIDHEDGNKLNNSPGNLREISASHNALNSATPVTNTSGYKGVVFEKDRQKWRGRFTYGGKRYVTSRVNTPEEAHELLELRRREVIPNYSKIVVANR</sequence>
<dbReference type="Pfam" id="PF13392">
    <property type="entry name" value="HNH_3"/>
    <property type="match status" value="1"/>
</dbReference>
<dbReference type="InterPro" id="IPR003615">
    <property type="entry name" value="HNH_nuc"/>
</dbReference>
<reference evidence="2 3" key="1">
    <citation type="submission" date="2020-09" db="EMBL/GenBank/DDBJ databases">
        <authorList>
            <person name="Jameson E."/>
        </authorList>
    </citation>
    <scope>NUCLEOTIDE SEQUENCE [LARGE SCALE GENOMIC DNA]</scope>
</reference>
<evidence type="ECO:0000313" key="3">
    <source>
        <dbReference type="Proteomes" id="UP000596287"/>
    </source>
</evidence>
<dbReference type="Gene3D" id="3.90.75.20">
    <property type="match status" value="1"/>
</dbReference>
<feature type="domain" description="HNH nuclease" evidence="1">
    <location>
        <begin position="60"/>
        <end position="101"/>
    </location>
</feature>
<dbReference type="EMBL" id="LR881112">
    <property type="protein sequence ID" value="CAD5240018.1"/>
    <property type="molecule type" value="Genomic_DNA"/>
</dbReference>
<keyword evidence="3" id="KW-1185">Reference proteome</keyword>
<dbReference type="SUPFAM" id="SSF54060">
    <property type="entry name" value="His-Me finger endonucleases"/>
    <property type="match status" value="1"/>
</dbReference>
<organism evidence="2 3">
    <name type="scientific">Klebsiella phage vB_KppS-Storm</name>
    <dbReference type="NCBI Taxonomy" id="2762828"/>
    <lineage>
        <taxon>Viruses</taxon>
        <taxon>Duplodnaviria</taxon>
        <taxon>Heunggongvirae</taxon>
        <taxon>Uroviricota</taxon>
        <taxon>Caudoviricetes</taxon>
        <taxon>Demerecviridae</taxon>
        <taxon>Sugarlandvirus</taxon>
        <taxon>Sugarlandvirus storm</taxon>
    </lineage>
</organism>
<dbReference type="Proteomes" id="UP000596287">
    <property type="component" value="Chromosome"/>
</dbReference>
<name>A0A7R8MLI6_9CAUD</name>
<protein>
    <recommendedName>
        <fullName evidence="1">HNH nuclease domain-containing protein</fullName>
    </recommendedName>
</protein>
<proteinExistence type="predicted"/>
<gene>
    <name evidence="2" type="ORF">IBKLEAMG_00116</name>
</gene>
<accession>A0A7R8MLI6</accession>
<evidence type="ECO:0000313" key="2">
    <source>
        <dbReference type="EMBL" id="CAD5240018.1"/>
    </source>
</evidence>
<dbReference type="InterPro" id="IPR044925">
    <property type="entry name" value="His-Me_finger_sf"/>
</dbReference>
<evidence type="ECO:0000259" key="1">
    <source>
        <dbReference type="Pfam" id="PF13392"/>
    </source>
</evidence>